<keyword evidence="1" id="KW-0175">Coiled coil</keyword>
<dbReference type="Proteomes" id="UP000470520">
    <property type="component" value="Unassembled WGS sequence"/>
</dbReference>
<reference evidence="3 4" key="1">
    <citation type="submission" date="2020-01" db="EMBL/GenBank/DDBJ databases">
        <title>Insect and environment-associated Actinomycetes.</title>
        <authorList>
            <person name="Currrie C."/>
            <person name="Chevrette M."/>
            <person name="Carlson C."/>
            <person name="Stubbendieck R."/>
            <person name="Wendt-Pienkowski E."/>
        </authorList>
    </citation>
    <scope>NUCLEOTIDE SEQUENCE [LARGE SCALE GENOMIC DNA]</scope>
    <source>
        <strain evidence="3 4">SID7754</strain>
    </source>
</reference>
<gene>
    <name evidence="3" type="ORF">G3I21_15365</name>
</gene>
<name>A0A7K3QT94_9ACTN</name>
<evidence type="ECO:0000256" key="1">
    <source>
        <dbReference type="SAM" id="Coils"/>
    </source>
</evidence>
<comment type="caution">
    <text evidence="3">The sequence shown here is derived from an EMBL/GenBank/DDBJ whole genome shotgun (WGS) entry which is preliminary data.</text>
</comment>
<dbReference type="EMBL" id="JAAGMR010000190">
    <property type="protein sequence ID" value="NEB93055.1"/>
    <property type="molecule type" value="Genomic_DNA"/>
</dbReference>
<protein>
    <submittedName>
        <fullName evidence="3">Uncharacterized protein</fullName>
    </submittedName>
</protein>
<dbReference type="RefSeq" id="WP_164189113.1">
    <property type="nucleotide sequence ID" value="NZ_JAAGMR010000190.1"/>
</dbReference>
<feature type="compositionally biased region" description="Polar residues" evidence="2">
    <location>
        <begin position="449"/>
        <end position="459"/>
    </location>
</feature>
<proteinExistence type="predicted"/>
<evidence type="ECO:0000313" key="3">
    <source>
        <dbReference type="EMBL" id="NEB93055.1"/>
    </source>
</evidence>
<evidence type="ECO:0000256" key="2">
    <source>
        <dbReference type="SAM" id="MobiDB-lite"/>
    </source>
</evidence>
<feature type="region of interest" description="Disordered" evidence="2">
    <location>
        <begin position="347"/>
        <end position="382"/>
    </location>
</feature>
<feature type="region of interest" description="Disordered" evidence="2">
    <location>
        <begin position="429"/>
        <end position="488"/>
    </location>
</feature>
<organism evidence="3 4">
    <name type="scientific">Streptomyces bauhiniae</name>
    <dbReference type="NCBI Taxonomy" id="2340725"/>
    <lineage>
        <taxon>Bacteria</taxon>
        <taxon>Bacillati</taxon>
        <taxon>Actinomycetota</taxon>
        <taxon>Actinomycetes</taxon>
        <taxon>Kitasatosporales</taxon>
        <taxon>Streptomycetaceae</taxon>
        <taxon>Streptomyces</taxon>
    </lineage>
</organism>
<accession>A0A7K3QT94</accession>
<feature type="coiled-coil region" evidence="1">
    <location>
        <begin position="191"/>
        <end position="324"/>
    </location>
</feature>
<dbReference type="AlphaFoldDB" id="A0A7K3QT94"/>
<evidence type="ECO:0000313" key="4">
    <source>
        <dbReference type="Proteomes" id="UP000470520"/>
    </source>
</evidence>
<sequence>MSDASRAPYPVVSTRTLEPPAARGWRGMGTARRERAELPRLEPHQVAVYRVGEDWVESHGDLDLRSETAVRATSVAVIDRRRDVPVEAMITVPSADGTDCAVRVRFRCTAEDAVELMREGGPSDASTALVSYLQGCPALVGEYVPHGDAQLAEVTKRICANVTAFALAQPPRLPGMAVELVSVDLLSPGQLRELQQQLAELEFTRQRDAVEQAVAQEGIRRKQEHEQELALLTQQHQEELHRREQEAELNLAEQRAAYEREQEALDVGQEERFGSRFALWRAYRRKELTAEQLADRLGSAERDVRDAEERRNETERALQERLDRLLREDLRIETERADRRWEVKRQEKARELEANREERQRRDQQRREDAVRKERDDRQRADRRQEMKFELYKRLVHEGHTATMPIDMQRLLGELLGGTLDSVSGDVRTEVEAGEPTPDVAPAEGTPDASPSGTASSGARDSADGERYPEDEHDPYDVGPAGREEYGD</sequence>
<feature type="compositionally biased region" description="Basic and acidic residues" evidence="2">
    <location>
        <begin position="461"/>
        <end position="470"/>
    </location>
</feature>